<dbReference type="EMBL" id="GL440609">
    <property type="protein sequence ID" value="EFN65670.1"/>
    <property type="molecule type" value="Genomic_DNA"/>
</dbReference>
<gene>
    <name evidence="2" type="ORF">EAG_10927</name>
</gene>
<dbReference type="AlphaFoldDB" id="E2ALR1"/>
<accession>E2ALR1</accession>
<dbReference type="Proteomes" id="UP000000311">
    <property type="component" value="Unassembled WGS sequence"/>
</dbReference>
<feature type="region of interest" description="Disordered" evidence="1">
    <location>
        <begin position="1"/>
        <end position="66"/>
    </location>
</feature>
<protein>
    <submittedName>
        <fullName evidence="2">Uncharacterized protein</fullName>
    </submittedName>
</protein>
<reference evidence="2 3" key="1">
    <citation type="journal article" date="2010" name="Science">
        <title>Genomic comparison of the ants Camponotus floridanus and Harpegnathos saltator.</title>
        <authorList>
            <person name="Bonasio R."/>
            <person name="Zhang G."/>
            <person name="Ye C."/>
            <person name="Mutti N.S."/>
            <person name="Fang X."/>
            <person name="Qin N."/>
            <person name="Donahue G."/>
            <person name="Yang P."/>
            <person name="Li Q."/>
            <person name="Li C."/>
            <person name="Zhang P."/>
            <person name="Huang Z."/>
            <person name="Berger S.L."/>
            <person name="Reinberg D."/>
            <person name="Wang J."/>
            <person name="Liebig J."/>
        </authorList>
    </citation>
    <scope>NUCLEOTIDE SEQUENCE [LARGE SCALE GENOMIC DNA]</scope>
    <source>
        <strain evidence="3">C129</strain>
    </source>
</reference>
<evidence type="ECO:0000313" key="2">
    <source>
        <dbReference type="EMBL" id="EFN65670.1"/>
    </source>
</evidence>
<sequence>MNSSAGNIPGQMQVPMEDSPIAAASAAQSRGGERYVDRVPGHGVAQSQREPRFPLNPVPEKSDGGEKDREFYCCIVAVDVLRRRIPFLEM</sequence>
<dbReference type="InParanoid" id="E2ALR1"/>
<keyword evidence="3" id="KW-1185">Reference proteome</keyword>
<feature type="compositionally biased region" description="Basic and acidic residues" evidence="1">
    <location>
        <begin position="31"/>
        <end position="40"/>
    </location>
</feature>
<organism evidence="3">
    <name type="scientific">Camponotus floridanus</name>
    <name type="common">Florida carpenter ant</name>
    <dbReference type="NCBI Taxonomy" id="104421"/>
    <lineage>
        <taxon>Eukaryota</taxon>
        <taxon>Metazoa</taxon>
        <taxon>Ecdysozoa</taxon>
        <taxon>Arthropoda</taxon>
        <taxon>Hexapoda</taxon>
        <taxon>Insecta</taxon>
        <taxon>Pterygota</taxon>
        <taxon>Neoptera</taxon>
        <taxon>Endopterygota</taxon>
        <taxon>Hymenoptera</taxon>
        <taxon>Apocrita</taxon>
        <taxon>Aculeata</taxon>
        <taxon>Formicoidea</taxon>
        <taxon>Formicidae</taxon>
        <taxon>Formicinae</taxon>
        <taxon>Camponotus</taxon>
    </lineage>
</organism>
<proteinExistence type="predicted"/>
<evidence type="ECO:0000313" key="3">
    <source>
        <dbReference type="Proteomes" id="UP000000311"/>
    </source>
</evidence>
<name>E2ALR1_CAMFO</name>
<evidence type="ECO:0000256" key="1">
    <source>
        <dbReference type="SAM" id="MobiDB-lite"/>
    </source>
</evidence>